<evidence type="ECO:0000313" key="2">
    <source>
        <dbReference type="Proteomes" id="UP000178344"/>
    </source>
</evidence>
<comment type="caution">
    <text evidence="1">The sequence shown here is derived from an EMBL/GenBank/DDBJ whole genome shotgun (WGS) entry which is preliminary data.</text>
</comment>
<organism evidence="1 2">
    <name type="scientific">Candidatus Kaiserbacteria bacterium RIFCSPHIGHO2_01_FULL_49_13</name>
    <dbReference type="NCBI Taxonomy" id="1798477"/>
    <lineage>
        <taxon>Bacteria</taxon>
        <taxon>Candidatus Kaiseribacteriota</taxon>
    </lineage>
</organism>
<name>A0A1F6CDN2_9BACT</name>
<accession>A0A1F6CDN2</accession>
<reference evidence="1 2" key="1">
    <citation type="journal article" date="2016" name="Nat. Commun.">
        <title>Thousands of microbial genomes shed light on interconnected biogeochemical processes in an aquifer system.</title>
        <authorList>
            <person name="Anantharaman K."/>
            <person name="Brown C.T."/>
            <person name="Hug L.A."/>
            <person name="Sharon I."/>
            <person name="Castelle C.J."/>
            <person name="Probst A.J."/>
            <person name="Thomas B.C."/>
            <person name="Singh A."/>
            <person name="Wilkins M.J."/>
            <person name="Karaoz U."/>
            <person name="Brodie E.L."/>
            <person name="Williams K.H."/>
            <person name="Hubbard S.S."/>
            <person name="Banfield J.F."/>
        </authorList>
    </citation>
    <scope>NUCLEOTIDE SEQUENCE [LARGE SCALE GENOMIC DNA]</scope>
</reference>
<dbReference type="Proteomes" id="UP000178344">
    <property type="component" value="Unassembled WGS sequence"/>
</dbReference>
<protein>
    <submittedName>
        <fullName evidence="1">Uncharacterized protein</fullName>
    </submittedName>
</protein>
<sequence>MSRDDDGYWRKVGWCAHALGLPFTATDHEVLAHEQKQRTKAQDLPEGATWFEIFCAELRKGLKPTVPDYCEQGDGKWEDHPPDAFAAAQKAATIFIVEK</sequence>
<gene>
    <name evidence="1" type="ORF">A2671_01295</name>
</gene>
<evidence type="ECO:0000313" key="1">
    <source>
        <dbReference type="EMBL" id="OGG47283.1"/>
    </source>
</evidence>
<dbReference type="EMBL" id="MFKQ01000016">
    <property type="protein sequence ID" value="OGG47283.1"/>
    <property type="molecule type" value="Genomic_DNA"/>
</dbReference>
<proteinExistence type="predicted"/>
<dbReference type="AlphaFoldDB" id="A0A1F6CDN2"/>